<dbReference type="InterPro" id="IPR001900">
    <property type="entry name" value="RNase_II/R"/>
</dbReference>
<evidence type="ECO:0000256" key="1">
    <source>
        <dbReference type="SAM" id="MobiDB-lite"/>
    </source>
</evidence>
<dbReference type="GO" id="GO:0003723">
    <property type="term" value="F:RNA binding"/>
    <property type="evidence" value="ECO:0007669"/>
    <property type="project" value="InterPro"/>
</dbReference>
<sequence length="732" mass="76170">MAYGAERTAPPCAAAVLAVLRGENAPGVPPSTSAGMRAGNPPSKPMGGQAGGSVGTPLGLSDILRALGLPVGRKAALKTLLHDLAVSGALIDLPPNRLKAAIGLPEVARLRVTAIAANGTAQGFLPDYPRTPRATLLAPPPDCPALLPADLVLVRLRPADGPRLREARGLRLLEGAPRQLAVTAVAAADDAPATLMACDARLAAPLHDATPPPAGSSVAANGIAPPVPPLAPGEIALADLRPGAGQPYRICLHTRLGHADAPGMAARLSLLTHDAPVAFSAAAQEEGKRVQRAATAMQGRSAQDWQAQGRQDLRHLPFVTIDDATAHDFDDALWAEPAGDGWRLVVAIADVSHYVAEGSALDEQARARGTSIYLPGQVVPMLPPSLSEDACSLLPGQDRLCLFVDMHVGADGTLGQCRLGRGVMRSAARLTYEDTQHALDGAGLPAGHAIHALPTALLPTLWAASHALAQADTRRGATRQDETAWTVTLDDAGLPVAFTQRQRLPAHDLVAACMIAANARAATMLHDHQLGGLFRIHAAATASTPRPMACYSATPARHAGLSLPLYAHFTSPIRRYADLLNHRLLSALCESAPIAGGPLSPPRNVAQRQQGVATLAVHLNFTQRRADQIGQDCQNRLAALFLAPQVGKCVSVHAMTATRNGLRVRLTKTGTPSFLSWSAFPSRRDGPDDSLHGGAAPRRFTPDGGGSVFSAVLLATCPARGTVVLASPTHAC</sequence>
<dbReference type="Pfam" id="PF00773">
    <property type="entry name" value="RNB"/>
    <property type="match status" value="2"/>
</dbReference>
<dbReference type="InterPro" id="IPR050180">
    <property type="entry name" value="RNR_Ribonuclease"/>
</dbReference>
<dbReference type="GO" id="GO:0005829">
    <property type="term" value="C:cytosol"/>
    <property type="evidence" value="ECO:0007669"/>
    <property type="project" value="TreeGrafter"/>
</dbReference>
<dbReference type="GO" id="GO:0004540">
    <property type="term" value="F:RNA nuclease activity"/>
    <property type="evidence" value="ECO:0007669"/>
    <property type="project" value="InterPro"/>
</dbReference>
<keyword evidence="4" id="KW-1185">Reference proteome</keyword>
<dbReference type="EMBL" id="JAFVMH010000001">
    <property type="protein sequence ID" value="MBO1323761.1"/>
    <property type="molecule type" value="Genomic_DNA"/>
</dbReference>
<reference evidence="3" key="1">
    <citation type="submission" date="2021-03" db="EMBL/GenBank/DDBJ databases">
        <title>The complete genome sequence of Acetobacter sp. TBRC 12339.</title>
        <authorList>
            <person name="Charoenyingcharoen P."/>
            <person name="Yukphan P."/>
        </authorList>
    </citation>
    <scope>NUCLEOTIDE SEQUENCE</scope>
    <source>
        <strain evidence="3">TBRC 12339</strain>
    </source>
</reference>
<dbReference type="PANTHER" id="PTHR23355">
    <property type="entry name" value="RIBONUCLEASE"/>
    <property type="match status" value="1"/>
</dbReference>
<dbReference type="RefSeq" id="WP_207844271.1">
    <property type="nucleotide sequence ID" value="NZ_JAFVMH010000001.1"/>
</dbReference>
<feature type="domain" description="RNB" evidence="2">
    <location>
        <begin position="310"/>
        <end position="591"/>
    </location>
</feature>
<dbReference type="SUPFAM" id="SSF50249">
    <property type="entry name" value="Nucleic acid-binding proteins"/>
    <property type="match status" value="1"/>
</dbReference>
<evidence type="ECO:0000313" key="4">
    <source>
        <dbReference type="Proteomes" id="UP000664073"/>
    </source>
</evidence>
<accession>A0A939HMR2</accession>
<protein>
    <submittedName>
        <fullName evidence="3">VacB/RNase II family 3'-5' exoribonuclease</fullName>
    </submittedName>
</protein>
<dbReference type="InterPro" id="IPR012340">
    <property type="entry name" value="NA-bd_OB-fold"/>
</dbReference>
<organism evidence="3 4">
    <name type="scientific">Acetobacter garciniae</name>
    <dbReference type="NCBI Taxonomy" id="2817435"/>
    <lineage>
        <taxon>Bacteria</taxon>
        <taxon>Pseudomonadati</taxon>
        <taxon>Pseudomonadota</taxon>
        <taxon>Alphaproteobacteria</taxon>
        <taxon>Acetobacterales</taxon>
        <taxon>Acetobacteraceae</taxon>
        <taxon>Acetobacter</taxon>
    </lineage>
</organism>
<dbReference type="GO" id="GO:0006402">
    <property type="term" value="P:mRNA catabolic process"/>
    <property type="evidence" value="ECO:0007669"/>
    <property type="project" value="TreeGrafter"/>
</dbReference>
<dbReference type="PANTHER" id="PTHR23355:SF9">
    <property type="entry name" value="DIS3-LIKE EXONUCLEASE 2"/>
    <property type="match status" value="1"/>
</dbReference>
<evidence type="ECO:0000259" key="2">
    <source>
        <dbReference type="SMART" id="SM00955"/>
    </source>
</evidence>
<name>A0A939HMR2_9PROT</name>
<proteinExistence type="predicted"/>
<comment type="caution">
    <text evidence="3">The sequence shown here is derived from an EMBL/GenBank/DDBJ whole genome shotgun (WGS) entry which is preliminary data.</text>
</comment>
<feature type="region of interest" description="Disordered" evidence="1">
    <location>
        <begin position="27"/>
        <end position="52"/>
    </location>
</feature>
<gene>
    <name evidence="3" type="ORF">J2D77_01150</name>
</gene>
<dbReference type="AlphaFoldDB" id="A0A939HMR2"/>
<evidence type="ECO:0000313" key="3">
    <source>
        <dbReference type="EMBL" id="MBO1323761.1"/>
    </source>
</evidence>
<dbReference type="Proteomes" id="UP000664073">
    <property type="component" value="Unassembled WGS sequence"/>
</dbReference>
<dbReference type="SMART" id="SM00955">
    <property type="entry name" value="RNB"/>
    <property type="match status" value="1"/>
</dbReference>